<dbReference type="EMBL" id="QGTQ01000012">
    <property type="protein sequence ID" value="PWW00755.1"/>
    <property type="molecule type" value="Genomic_DNA"/>
</dbReference>
<dbReference type="SUPFAM" id="SSF88874">
    <property type="entry name" value="Receptor-binding domain of short tail fibre protein gp12"/>
    <property type="match status" value="1"/>
</dbReference>
<dbReference type="OrthoDB" id="9810174at2"/>
<evidence type="ECO:0000313" key="3">
    <source>
        <dbReference type="Proteomes" id="UP000246635"/>
    </source>
</evidence>
<protein>
    <submittedName>
        <fullName evidence="2">Microcystin-dependent protein</fullName>
    </submittedName>
</protein>
<feature type="domain" description="Phage tail collar" evidence="1">
    <location>
        <begin position="7"/>
        <end position="63"/>
    </location>
</feature>
<dbReference type="RefSeq" id="WP_110044971.1">
    <property type="nucleotide sequence ID" value="NZ_CP054612.1"/>
</dbReference>
<gene>
    <name evidence="2" type="ORF">DFQ01_112108</name>
</gene>
<dbReference type="InterPro" id="IPR011083">
    <property type="entry name" value="Phage_tail_collar_dom"/>
</dbReference>
<dbReference type="AlphaFoldDB" id="A0A2V2YU85"/>
<organism evidence="2 3">
    <name type="scientific">Paenibacillus cellulosilyticus</name>
    <dbReference type="NCBI Taxonomy" id="375489"/>
    <lineage>
        <taxon>Bacteria</taxon>
        <taxon>Bacillati</taxon>
        <taxon>Bacillota</taxon>
        <taxon>Bacilli</taxon>
        <taxon>Bacillales</taxon>
        <taxon>Paenibacillaceae</taxon>
        <taxon>Paenibacillus</taxon>
    </lineage>
</organism>
<evidence type="ECO:0000313" key="2">
    <source>
        <dbReference type="EMBL" id="PWW00755.1"/>
    </source>
</evidence>
<dbReference type="Pfam" id="PF07484">
    <property type="entry name" value="Collar"/>
    <property type="match status" value="1"/>
</dbReference>
<comment type="caution">
    <text evidence="2">The sequence shown here is derived from an EMBL/GenBank/DDBJ whole genome shotgun (WGS) entry which is preliminary data.</text>
</comment>
<dbReference type="Gene3D" id="3.90.1340.10">
    <property type="entry name" value="Phage tail collar domain"/>
    <property type="match status" value="1"/>
</dbReference>
<sequence>MASSYIGEIRMFAGNFAPAGWMLCQGQSLAISEYEALYVLIGTTYGGDGVSTFALPNLSGRAPIHMGTNASGGSTYVLGQNGGTEQVTLTTNQIPAHTHTVLGQSAQGNTSNPKDASLASSSLSFYTEGNAAVKGQMMAGAIEPIGSSQPHNNMMPFLSINFIISLYGIFPTQS</sequence>
<dbReference type="Proteomes" id="UP000246635">
    <property type="component" value="Unassembled WGS sequence"/>
</dbReference>
<evidence type="ECO:0000259" key="1">
    <source>
        <dbReference type="Pfam" id="PF07484"/>
    </source>
</evidence>
<dbReference type="InterPro" id="IPR037053">
    <property type="entry name" value="Phage_tail_collar_dom_sf"/>
</dbReference>
<keyword evidence="3" id="KW-1185">Reference proteome</keyword>
<name>A0A2V2YU85_9BACL</name>
<reference evidence="2 3" key="1">
    <citation type="submission" date="2018-05" db="EMBL/GenBank/DDBJ databases">
        <title>Genomic Encyclopedia of Type Strains, Phase III (KMG-III): the genomes of soil and plant-associated and newly described type strains.</title>
        <authorList>
            <person name="Whitman W."/>
        </authorList>
    </citation>
    <scope>NUCLEOTIDE SEQUENCE [LARGE SCALE GENOMIC DNA]</scope>
    <source>
        <strain evidence="2 3">CECT 5696</strain>
    </source>
</reference>
<accession>A0A2V2YU85</accession>
<proteinExistence type="predicted"/>